<reference evidence="1" key="1">
    <citation type="submission" date="2023-10" db="EMBL/GenBank/DDBJ databases">
        <title>Genome assembly of Pristionchus species.</title>
        <authorList>
            <person name="Yoshida K."/>
            <person name="Sommer R.J."/>
        </authorList>
    </citation>
    <scope>NUCLEOTIDE SEQUENCE</scope>
    <source>
        <strain evidence="1">RS0144</strain>
    </source>
</reference>
<keyword evidence="2" id="KW-1185">Reference proteome</keyword>
<evidence type="ECO:0000313" key="2">
    <source>
        <dbReference type="Proteomes" id="UP001432027"/>
    </source>
</evidence>
<accession>A0AAV5S7Y7</accession>
<dbReference type="Proteomes" id="UP001432027">
    <property type="component" value="Unassembled WGS sequence"/>
</dbReference>
<evidence type="ECO:0000313" key="1">
    <source>
        <dbReference type="EMBL" id="GMS78783.1"/>
    </source>
</evidence>
<feature type="non-terminal residue" evidence="1">
    <location>
        <position position="1"/>
    </location>
</feature>
<dbReference type="EMBL" id="BTSX01000001">
    <property type="protein sequence ID" value="GMS78783.1"/>
    <property type="molecule type" value="Genomic_DNA"/>
</dbReference>
<name>A0AAV5S7Y7_9BILA</name>
<protein>
    <submittedName>
        <fullName evidence="1">Uncharacterized protein</fullName>
    </submittedName>
</protein>
<sequence>WASSHAGGLVTSREASVRIPMASTISSSILEMDSTRGSPPPTCTLFSRFFVINADLTWSARNASPGDPPNLLTFSVNIV</sequence>
<gene>
    <name evidence="1" type="ORF">PENTCL1PPCAC_958</name>
</gene>
<proteinExistence type="predicted"/>
<comment type="caution">
    <text evidence="1">The sequence shown here is derived from an EMBL/GenBank/DDBJ whole genome shotgun (WGS) entry which is preliminary data.</text>
</comment>
<organism evidence="1 2">
    <name type="scientific">Pristionchus entomophagus</name>
    <dbReference type="NCBI Taxonomy" id="358040"/>
    <lineage>
        <taxon>Eukaryota</taxon>
        <taxon>Metazoa</taxon>
        <taxon>Ecdysozoa</taxon>
        <taxon>Nematoda</taxon>
        <taxon>Chromadorea</taxon>
        <taxon>Rhabditida</taxon>
        <taxon>Rhabditina</taxon>
        <taxon>Diplogasteromorpha</taxon>
        <taxon>Diplogasteroidea</taxon>
        <taxon>Neodiplogasteridae</taxon>
        <taxon>Pristionchus</taxon>
    </lineage>
</organism>
<dbReference type="AlphaFoldDB" id="A0AAV5S7Y7"/>